<dbReference type="Proteomes" id="UP001482186">
    <property type="component" value="Unassembled WGS sequence"/>
</dbReference>
<dbReference type="RefSeq" id="WP_117808377.1">
    <property type="nucleotide sequence ID" value="NZ_JBBNFM010000012.1"/>
</dbReference>
<gene>
    <name evidence="1" type="ORF">AAAT04_12120</name>
</gene>
<sequence length="599" mass="69682">MSKVQILNLKKVQDILKNVQLQDIVFWIGAGVDCGGITGLPLGMELTKFVLQKSCGEKNAKRILDIWKNRRDNLERIFGEKNAMAEIPRLETIIEAIRIYEKNQIKKFSFINGLKSFSSNIHGYNYLHYILAYCLHNGSNIVTTNYGDFIVRAYLDMYKDGKVHLKKEGVYTYCTDHNNAKIYHIHGISSDISTIGASLSNVKNKLPDNFKNKIAEWLEDKYIIFLGYGGVDNLDVNPLLYSLKGMGRGNAIYVKHSRSEENIEINNNECRLIGCFDNGIVCPCDTTNFLEFFSNGKTYSQSITKKQDWKKEFMKLGEEYNEKMQYACLLSISFYLGIPYCQIYDQNDWYNMCSSLKNISSWYKHYFIYRNAVIDMDKNVMRKEEKKLLTEFDTELMRSDINAANGRNDLCILKINIDEIYQNVKYLLKDGQIIQWNISTNINRLIMYICQSYINILSEKQREKFWNDKRVAILKCKIILEKIIEVGYNTVLDVNQINTAYRSLAICYALLDENEKSAFENLNTAIFNYSDISSIDGIVGGYIYKIYVCIIYFINKKNTIYLKKAYKNLYAIKEYVHSIKMKKYYSVLQKLSNILLSFS</sequence>
<accession>A0ABV1ELG9</accession>
<evidence type="ECO:0000313" key="2">
    <source>
        <dbReference type="Proteomes" id="UP001482186"/>
    </source>
</evidence>
<dbReference type="Pfam" id="PF13289">
    <property type="entry name" value="SIR2_2"/>
    <property type="match status" value="1"/>
</dbReference>
<proteinExistence type="predicted"/>
<protein>
    <submittedName>
        <fullName evidence="1">SIR2 family protein</fullName>
    </submittedName>
</protein>
<organism evidence="1 2">
    <name type="scientific">Coprococcus ammoniilyticus</name>
    <dbReference type="NCBI Taxonomy" id="2981785"/>
    <lineage>
        <taxon>Bacteria</taxon>
        <taxon>Bacillati</taxon>
        <taxon>Bacillota</taxon>
        <taxon>Clostridia</taxon>
        <taxon>Lachnospirales</taxon>
        <taxon>Lachnospiraceae</taxon>
        <taxon>Coprococcus</taxon>
    </lineage>
</organism>
<reference evidence="1 2" key="1">
    <citation type="submission" date="2024-04" db="EMBL/GenBank/DDBJ databases">
        <title>Human intestinal bacterial collection.</title>
        <authorList>
            <person name="Pauvert C."/>
            <person name="Hitch T.C.A."/>
            <person name="Clavel T."/>
        </authorList>
    </citation>
    <scope>NUCLEOTIDE SEQUENCE [LARGE SCALE GENOMIC DNA]</scope>
    <source>
        <strain evidence="1 2">CLA-AA-H141</strain>
    </source>
</reference>
<evidence type="ECO:0000313" key="1">
    <source>
        <dbReference type="EMBL" id="MEQ2454782.1"/>
    </source>
</evidence>
<keyword evidence="2" id="KW-1185">Reference proteome</keyword>
<comment type="caution">
    <text evidence="1">The sequence shown here is derived from an EMBL/GenBank/DDBJ whole genome shotgun (WGS) entry which is preliminary data.</text>
</comment>
<name>A0ABV1ELG9_9FIRM</name>
<dbReference type="EMBL" id="JBBNFM010000012">
    <property type="protein sequence ID" value="MEQ2454782.1"/>
    <property type="molecule type" value="Genomic_DNA"/>
</dbReference>